<protein>
    <submittedName>
        <fullName evidence="1">Uncharacterized protein</fullName>
    </submittedName>
</protein>
<evidence type="ECO:0000313" key="1">
    <source>
        <dbReference type="EMBL" id="GHO83553.1"/>
    </source>
</evidence>
<reference evidence="1 2" key="1">
    <citation type="journal article" date="2021" name="Int. J. Syst. Evol. Microbiol.">
        <title>Reticulibacter mediterranei gen. nov., sp. nov., within the new family Reticulibacteraceae fam. nov., and Ktedonospora formicarum gen. nov., sp. nov., Ktedonobacter robiniae sp. nov., Dictyobacter formicarum sp. nov. and Dictyobacter arantiisoli sp. nov., belonging to the class Ktedonobacteria.</title>
        <authorList>
            <person name="Yabe S."/>
            <person name="Zheng Y."/>
            <person name="Wang C.M."/>
            <person name="Sakai Y."/>
            <person name="Abe K."/>
            <person name="Yokota A."/>
            <person name="Donadio S."/>
            <person name="Cavaletti L."/>
            <person name="Monciardini P."/>
        </authorList>
    </citation>
    <scope>NUCLEOTIDE SEQUENCE [LARGE SCALE GENOMIC DNA]</scope>
    <source>
        <strain evidence="1 2">SOSP1-9</strain>
    </source>
</reference>
<dbReference type="Proteomes" id="UP000635565">
    <property type="component" value="Unassembled WGS sequence"/>
</dbReference>
<comment type="caution">
    <text evidence="1">The sequence shown here is derived from an EMBL/GenBank/DDBJ whole genome shotgun (WGS) entry which is preliminary data.</text>
</comment>
<sequence>MSEGILFASTNPGCYALGSAIGPDVVSGQALEILLGGHWVAGRVRHSRNPIAVPDLGTQHVGTYNTAAEVADTVTEASEESFPASDAPAWAGILDPFSRAQNAVKAKAANGLFFVSDEDGSVCGLCVGMKVRTK</sequence>
<evidence type="ECO:0000313" key="2">
    <source>
        <dbReference type="Proteomes" id="UP000635565"/>
    </source>
</evidence>
<accession>A0ABQ3VDT2</accession>
<keyword evidence="2" id="KW-1185">Reference proteome</keyword>
<organism evidence="1 2">
    <name type="scientific">Dictyobacter formicarum</name>
    <dbReference type="NCBI Taxonomy" id="2778368"/>
    <lineage>
        <taxon>Bacteria</taxon>
        <taxon>Bacillati</taxon>
        <taxon>Chloroflexota</taxon>
        <taxon>Ktedonobacteria</taxon>
        <taxon>Ktedonobacterales</taxon>
        <taxon>Dictyobacteraceae</taxon>
        <taxon>Dictyobacter</taxon>
    </lineage>
</organism>
<dbReference type="RefSeq" id="WP_201361224.1">
    <property type="nucleotide sequence ID" value="NZ_BNJJ01000004.1"/>
</dbReference>
<gene>
    <name evidence="1" type="ORF">KSZ_15590</name>
</gene>
<dbReference type="EMBL" id="BNJJ01000004">
    <property type="protein sequence ID" value="GHO83553.1"/>
    <property type="molecule type" value="Genomic_DNA"/>
</dbReference>
<name>A0ABQ3VDT2_9CHLR</name>
<proteinExistence type="predicted"/>